<comment type="subcellular location">
    <subcellularLocation>
        <location evidence="1 14">Cell membrane</location>
        <topology evidence="1 14">Peripheral membrane protein</topology>
        <orientation evidence="1 14">Cytoplasmic side</orientation>
    </subcellularLocation>
</comment>
<evidence type="ECO:0000256" key="3">
    <source>
        <dbReference type="ARBA" id="ARBA00005189"/>
    </source>
</evidence>
<keyword evidence="9 14" id="KW-0472">Membrane</keyword>
<evidence type="ECO:0000256" key="1">
    <source>
        <dbReference type="ARBA" id="ARBA00004413"/>
    </source>
</evidence>
<dbReference type="HAMAP" id="MF_00393">
    <property type="entry name" value="Glyc3P_acyltrans"/>
    <property type="match status" value="1"/>
</dbReference>
<dbReference type="RefSeq" id="WP_154602000.1">
    <property type="nucleotide sequence ID" value="NZ_CP135990.1"/>
</dbReference>
<comment type="pathway">
    <text evidence="3">Lipid metabolism.</text>
</comment>
<dbReference type="PANTHER" id="PTHR12563:SF17">
    <property type="entry name" value="DIHYDROXYACETONE PHOSPHATE ACYLTRANSFERASE"/>
    <property type="match status" value="1"/>
</dbReference>
<dbReference type="EMBL" id="CP135990">
    <property type="protein sequence ID" value="WPA92536.1"/>
    <property type="molecule type" value="Genomic_DNA"/>
</dbReference>
<evidence type="ECO:0000256" key="6">
    <source>
        <dbReference type="ARBA" id="ARBA00013432"/>
    </source>
</evidence>
<dbReference type="PANTHER" id="PTHR12563">
    <property type="entry name" value="GLYCEROL-3-PHOSPHATE ACYLTRANSFERASE"/>
    <property type="match status" value="1"/>
</dbReference>
<feature type="compositionally biased region" description="Acidic residues" evidence="15">
    <location>
        <begin position="825"/>
        <end position="834"/>
    </location>
</feature>
<keyword evidence="7 14" id="KW-1003">Cell membrane</keyword>
<keyword evidence="12 14" id="KW-0012">Acyltransferase</keyword>
<keyword evidence="8 14" id="KW-0808">Transferase</keyword>
<feature type="region of interest" description="Disordered" evidence="15">
    <location>
        <begin position="805"/>
        <end position="834"/>
    </location>
</feature>
<reference evidence="17 18" key="1">
    <citation type="submission" date="2023-09" db="EMBL/GenBank/DDBJ databases">
        <title>Genomic Revisitation and Reclassification of the Genus Providencia.</title>
        <authorList>
            <person name="Dong X."/>
        </authorList>
    </citation>
    <scope>NUCLEOTIDE SEQUENCE [LARGE SCALE GENOMIC DNA]</scope>
    <source>
        <strain evidence="17 18">D4759</strain>
    </source>
</reference>
<proteinExistence type="inferred from homology"/>
<keyword evidence="14" id="KW-0443">Lipid metabolism</keyword>
<keyword evidence="18" id="KW-1185">Reference proteome</keyword>
<dbReference type="InterPro" id="IPR028354">
    <property type="entry name" value="GPAT_PlsB"/>
</dbReference>
<dbReference type="Proteomes" id="UP001302443">
    <property type="component" value="Chromosome"/>
</dbReference>
<dbReference type="GO" id="GO:0004366">
    <property type="term" value="F:glycerol-3-phosphate O-acyltransferase activity"/>
    <property type="evidence" value="ECO:0007669"/>
    <property type="project" value="UniProtKB-EC"/>
</dbReference>
<feature type="domain" description="Phospholipid/glycerol acyltransferase" evidence="16">
    <location>
        <begin position="301"/>
        <end position="428"/>
    </location>
</feature>
<dbReference type="PIRSF" id="PIRSF000437">
    <property type="entry name" value="GPAT_DHAPAT"/>
    <property type="match status" value="1"/>
</dbReference>
<evidence type="ECO:0000256" key="2">
    <source>
        <dbReference type="ARBA" id="ARBA00004765"/>
    </source>
</evidence>
<dbReference type="NCBIfam" id="NF003441">
    <property type="entry name" value="PRK04974.1"/>
    <property type="match status" value="1"/>
</dbReference>
<feature type="short sequence motif" description="HXXXXD motif" evidence="14">
    <location>
        <begin position="306"/>
        <end position="311"/>
    </location>
</feature>
<evidence type="ECO:0000256" key="9">
    <source>
        <dbReference type="ARBA" id="ARBA00023136"/>
    </source>
</evidence>
<gene>
    <name evidence="14 17" type="primary">plsB</name>
    <name evidence="17" type="ORF">QS795_001795</name>
</gene>
<dbReference type="PIRSF" id="PIRSF500064">
    <property type="entry name" value="GPAT"/>
    <property type="match status" value="1"/>
</dbReference>
<dbReference type="EC" id="2.3.1.15" evidence="5 14"/>
<evidence type="ECO:0000256" key="10">
    <source>
        <dbReference type="ARBA" id="ARBA00023209"/>
    </source>
</evidence>
<dbReference type="InterPro" id="IPR002123">
    <property type="entry name" value="Plipid/glycerol_acylTrfase"/>
</dbReference>
<evidence type="ECO:0000313" key="18">
    <source>
        <dbReference type="Proteomes" id="UP001302443"/>
    </source>
</evidence>
<evidence type="ECO:0000313" key="17">
    <source>
        <dbReference type="EMBL" id="WPA92536.1"/>
    </source>
</evidence>
<comment type="similarity">
    <text evidence="4 14">Belongs to the GPAT/DAPAT family.</text>
</comment>
<comment type="domain">
    <text evidence="14">The HXXXXD motif is essential for acyltransferase activity and may constitute the binding site for the phosphate moiety of the glycerol-3-phosphate.</text>
</comment>
<evidence type="ECO:0000256" key="8">
    <source>
        <dbReference type="ARBA" id="ARBA00022679"/>
    </source>
</evidence>
<dbReference type="InterPro" id="IPR022284">
    <property type="entry name" value="GPAT/DHAPAT"/>
</dbReference>
<dbReference type="Pfam" id="PF19277">
    <property type="entry name" value="GPAT_C"/>
    <property type="match status" value="1"/>
</dbReference>
<comment type="catalytic activity">
    <reaction evidence="13 14">
        <text>sn-glycerol 3-phosphate + an acyl-CoA = a 1-acyl-sn-glycero-3-phosphate + CoA</text>
        <dbReference type="Rhea" id="RHEA:15325"/>
        <dbReference type="ChEBI" id="CHEBI:57287"/>
        <dbReference type="ChEBI" id="CHEBI:57597"/>
        <dbReference type="ChEBI" id="CHEBI:57970"/>
        <dbReference type="ChEBI" id="CHEBI:58342"/>
        <dbReference type="EC" id="2.3.1.15"/>
    </reaction>
</comment>
<evidence type="ECO:0000256" key="13">
    <source>
        <dbReference type="ARBA" id="ARBA00048427"/>
    </source>
</evidence>
<keyword evidence="10 14" id="KW-0594">Phospholipid biosynthesis</keyword>
<dbReference type="NCBIfam" id="TIGR03703">
    <property type="entry name" value="plsB"/>
    <property type="match status" value="1"/>
</dbReference>
<name>A0ABZ0N3W2_9GAMM</name>
<dbReference type="CDD" id="cd07993">
    <property type="entry name" value="LPLAT_DHAPAT-like"/>
    <property type="match status" value="1"/>
</dbReference>
<keyword evidence="11 14" id="KW-1208">Phospholipid metabolism</keyword>
<evidence type="ECO:0000256" key="15">
    <source>
        <dbReference type="SAM" id="MobiDB-lite"/>
    </source>
</evidence>
<evidence type="ECO:0000256" key="11">
    <source>
        <dbReference type="ARBA" id="ARBA00023264"/>
    </source>
</evidence>
<dbReference type="InterPro" id="IPR045520">
    <property type="entry name" value="GPAT/DHAPAT_C"/>
</dbReference>
<sequence>MSLWRKIYYNTLNLPLKLLVKSKLIPTDPITELQLDPNKPTLYVLPYHSKSDLLTLRQQCLAIGLPDPLVDNDINGTKLPAYVFIDDGPRVFRYYSPDPRKESVKIFHAYLDLHKNNPNLDIQMLPASVMFGRAPGREGHKPAPLKLLNGVQKFFAVLWLGRDSFVRFSPSISLGQMAQEHGTDTIIANKLARVARIHYSRQRLAAVGPRLPARYELFNKLLSSKAIEKAVEDEARSKKIPLQKAQQNAVAMMEEIAANFSYEAVRLTDRVLGWTWNRLYQGINVQHAERVRQLAQDGHEIVYVPSHRSHMDYLLLSYVLYHQGLVPPHIAAGINLNFWPAGPIFRRLGAFFIRRTFKGNKLYSTVFREYLSELFARGYSIEYFVEGGRSRTGRLLEPKTGTLSMTLQAMLRGDSRPITIVPIYIGYEHVMEVGTYAKELRGAEKEKEGFFSMVRGLRKLRNLGQGYVNFGQPISLTQYLNNRVPNWRESIDPIEPQRPSWLNPTVSSLADNIMVNINNAAAANAINLCSTALLASRQRSLTREQLLEQIECYLQLLRNVPYTADATTPNKTAEELLEHALQMNKFEVEKDSMGDIIILPRENAVLMTYYRNNIHHLLVLPSLIASIVLHHERISRDAIHQQVALIYPFLKAELFMRYDANALTETVDTLINELNSQQLICVKDENMVVLNPRRIRPLQLLAAGVRETLQRYAITLSLLNASPEVSRNTLEKESRMLAQRLSVLHGINAPEFFDKAVFSTLVDTLKEEGYIDNNENDIFSTNAKNLYAVLARLMSPEIRLTIESVSQTEELSAPKPAPKNTPESADADSEAPQE</sequence>
<organism evidence="17 18">
    <name type="scientific">Providencia zhijiangensis</name>
    <dbReference type="NCBI Taxonomy" id="3053982"/>
    <lineage>
        <taxon>Bacteria</taxon>
        <taxon>Pseudomonadati</taxon>
        <taxon>Pseudomonadota</taxon>
        <taxon>Gammaproteobacteria</taxon>
        <taxon>Enterobacterales</taxon>
        <taxon>Morganellaceae</taxon>
        <taxon>Providencia</taxon>
    </lineage>
</organism>
<dbReference type="SUPFAM" id="SSF69593">
    <property type="entry name" value="Glycerol-3-phosphate (1)-acyltransferase"/>
    <property type="match status" value="1"/>
</dbReference>
<evidence type="ECO:0000256" key="14">
    <source>
        <dbReference type="HAMAP-Rule" id="MF_00393"/>
    </source>
</evidence>
<dbReference type="SMART" id="SM00563">
    <property type="entry name" value="PlsC"/>
    <property type="match status" value="1"/>
</dbReference>
<keyword evidence="14" id="KW-0444">Lipid biosynthesis</keyword>
<evidence type="ECO:0000256" key="12">
    <source>
        <dbReference type="ARBA" id="ARBA00023315"/>
    </source>
</evidence>
<comment type="pathway">
    <text evidence="2 14">Phospholipid metabolism; CDP-diacylglycerol biosynthesis; CDP-diacylglycerol from sn-glycerol 3-phosphate: step 1/3.</text>
</comment>
<evidence type="ECO:0000256" key="7">
    <source>
        <dbReference type="ARBA" id="ARBA00022475"/>
    </source>
</evidence>
<dbReference type="InterPro" id="IPR041728">
    <property type="entry name" value="GPAT/DHAPAT_LPLAT"/>
</dbReference>
<accession>A0ABZ0N3W2</accession>
<protein>
    <recommendedName>
        <fullName evidence="6 14">Glycerol-3-phosphate acyltransferase</fullName>
        <shortName evidence="14">GPAT</shortName>
        <ecNumber evidence="5 14">2.3.1.15</ecNumber>
    </recommendedName>
</protein>
<evidence type="ECO:0000259" key="16">
    <source>
        <dbReference type="SMART" id="SM00563"/>
    </source>
</evidence>
<dbReference type="Pfam" id="PF01553">
    <property type="entry name" value="Acyltransferase"/>
    <property type="match status" value="1"/>
</dbReference>
<evidence type="ECO:0000256" key="4">
    <source>
        <dbReference type="ARBA" id="ARBA00007937"/>
    </source>
</evidence>
<evidence type="ECO:0000256" key="5">
    <source>
        <dbReference type="ARBA" id="ARBA00013113"/>
    </source>
</evidence>